<dbReference type="InterPro" id="IPR009057">
    <property type="entry name" value="Homeodomain-like_sf"/>
</dbReference>
<evidence type="ECO:0000256" key="1">
    <source>
        <dbReference type="ARBA" id="ARBA00023015"/>
    </source>
</evidence>
<dbReference type="PANTHER" id="PTHR47506">
    <property type="entry name" value="TRANSCRIPTIONAL REGULATORY PROTEIN"/>
    <property type="match status" value="1"/>
</dbReference>
<dbReference type="PRINTS" id="PR00455">
    <property type="entry name" value="HTHTETR"/>
</dbReference>
<sequence length="196" mass="21322">MRVSRAQAEESRERILREAGRLFREKGFDGVGVSELMQAAGLTNGAFYTHFDSKDDLIAKTCERVLAGSRDPWAALEREDLSLPEFMDDYLSPAHARARGEGCTFAALGGDVARQRPAARQAFSDTLRASLTALEPRLRGEGDPTPRQEAIFTLAAMAGALMLARAVDDPALSRELLDTVRARLVEDAAGDAVSRD</sequence>
<dbReference type="Gene3D" id="1.10.10.60">
    <property type="entry name" value="Homeodomain-like"/>
    <property type="match status" value="1"/>
</dbReference>
<evidence type="ECO:0000256" key="2">
    <source>
        <dbReference type="ARBA" id="ARBA00023125"/>
    </source>
</evidence>
<gene>
    <name evidence="6" type="ordered locus">Caul_5087</name>
</gene>
<dbReference type="Gene3D" id="1.10.357.10">
    <property type="entry name" value="Tetracycline Repressor, domain 2"/>
    <property type="match status" value="1"/>
</dbReference>
<keyword evidence="2 4" id="KW-0238">DNA-binding</keyword>
<reference evidence="6" key="1">
    <citation type="submission" date="2008-01" db="EMBL/GenBank/DDBJ databases">
        <title>Complete sequence of plasmid1 pCAUL01 of Caulobacter sp. K31.</title>
        <authorList>
            <consortium name="US DOE Joint Genome Institute"/>
            <person name="Copeland A."/>
            <person name="Lucas S."/>
            <person name="Lapidus A."/>
            <person name="Barry K."/>
            <person name="Glavina del Rio T."/>
            <person name="Dalin E."/>
            <person name="Tice H."/>
            <person name="Pitluck S."/>
            <person name="Bruce D."/>
            <person name="Goodwin L."/>
            <person name="Thompson L.S."/>
            <person name="Brettin T."/>
            <person name="Detter J.C."/>
            <person name="Han C."/>
            <person name="Schmutz J."/>
            <person name="Larimer F."/>
            <person name="Land M."/>
            <person name="Hauser L."/>
            <person name="Kyrpides N."/>
            <person name="Kim E."/>
            <person name="Stephens C."/>
            <person name="Richardson P."/>
        </authorList>
    </citation>
    <scope>NUCLEOTIDE SEQUENCE [LARGE SCALE GENOMIC DNA]</scope>
    <source>
        <plasmid evidence="6">K31</plasmid>
        <plasmid evidence="6">pCAUL01</plasmid>
    </source>
</reference>
<feature type="domain" description="HTH tetR-type" evidence="5">
    <location>
        <begin position="9"/>
        <end position="69"/>
    </location>
</feature>
<evidence type="ECO:0000313" key="6">
    <source>
        <dbReference type="EMBL" id="ABZ74207.1"/>
    </source>
</evidence>
<dbReference type="GO" id="GO:0003677">
    <property type="term" value="F:DNA binding"/>
    <property type="evidence" value="ECO:0007669"/>
    <property type="project" value="UniProtKB-UniRule"/>
</dbReference>
<keyword evidence="1" id="KW-0805">Transcription regulation</keyword>
<dbReference type="HOGENOM" id="CLU_069356_28_2_5"/>
<keyword evidence="6" id="KW-0614">Plasmid</keyword>
<evidence type="ECO:0000259" key="5">
    <source>
        <dbReference type="PROSITE" id="PS50977"/>
    </source>
</evidence>
<geneLocation type="plasmid" evidence="6">
    <name>pCAUL01</name>
</geneLocation>
<organism evidence="6">
    <name type="scientific">Caulobacter sp. (strain K31)</name>
    <dbReference type="NCBI Taxonomy" id="366602"/>
    <lineage>
        <taxon>Bacteria</taxon>
        <taxon>Pseudomonadati</taxon>
        <taxon>Pseudomonadota</taxon>
        <taxon>Alphaproteobacteria</taxon>
        <taxon>Caulobacterales</taxon>
        <taxon>Caulobacteraceae</taxon>
        <taxon>Caulobacter</taxon>
    </lineage>
</organism>
<proteinExistence type="predicted"/>
<dbReference type="PANTHER" id="PTHR47506:SF7">
    <property type="entry name" value="TRANSCRIPTIONAL REGULATORY PROTEIN"/>
    <property type="match status" value="1"/>
</dbReference>
<dbReference type="SUPFAM" id="SSF46689">
    <property type="entry name" value="Homeodomain-like"/>
    <property type="match status" value="1"/>
</dbReference>
<dbReference type="Pfam" id="PF00440">
    <property type="entry name" value="TetR_N"/>
    <property type="match status" value="1"/>
</dbReference>
<dbReference type="InterPro" id="IPR001647">
    <property type="entry name" value="HTH_TetR"/>
</dbReference>
<feature type="DNA-binding region" description="H-T-H motif" evidence="4">
    <location>
        <begin position="32"/>
        <end position="51"/>
    </location>
</feature>
<keyword evidence="3" id="KW-0804">Transcription</keyword>
<dbReference type="InterPro" id="IPR036271">
    <property type="entry name" value="Tet_transcr_reg_TetR-rel_C_sf"/>
</dbReference>
<dbReference type="AlphaFoldDB" id="B0T932"/>
<name>B0T932_CAUSK</name>
<dbReference type="SUPFAM" id="SSF48498">
    <property type="entry name" value="Tetracyclin repressor-like, C-terminal domain"/>
    <property type="match status" value="1"/>
</dbReference>
<dbReference type="EMBL" id="CP000928">
    <property type="protein sequence ID" value="ABZ74207.1"/>
    <property type="molecule type" value="Genomic_DNA"/>
</dbReference>
<protein>
    <submittedName>
        <fullName evidence="6">Transcriptional regulator, TetR family</fullName>
    </submittedName>
</protein>
<dbReference type="PROSITE" id="PS50977">
    <property type="entry name" value="HTH_TETR_2"/>
    <property type="match status" value="1"/>
</dbReference>
<dbReference type="KEGG" id="cak:Caul_5087"/>
<accession>B0T932</accession>
<dbReference type="OrthoDB" id="9798857at2"/>
<evidence type="ECO:0000256" key="3">
    <source>
        <dbReference type="ARBA" id="ARBA00023163"/>
    </source>
</evidence>
<evidence type="ECO:0000256" key="4">
    <source>
        <dbReference type="PROSITE-ProRule" id="PRU00335"/>
    </source>
</evidence>